<evidence type="ECO:0000256" key="3">
    <source>
        <dbReference type="ARBA" id="ARBA00022989"/>
    </source>
</evidence>
<dbReference type="AlphaFoldDB" id="A0A7M3SU01"/>
<keyword evidence="3 5" id="KW-1133">Transmembrane helix</keyword>
<proteinExistence type="predicted"/>
<reference evidence="8" key="1">
    <citation type="submission" date="2019-06" db="EMBL/GenBank/DDBJ databases">
        <title>Gordonia isolated from sludge of a wastewater treatment plant.</title>
        <authorList>
            <person name="Tamura T."/>
            <person name="Aoyama K."/>
            <person name="Kang Y."/>
            <person name="Saito S."/>
            <person name="Akiyama N."/>
            <person name="Yazawa K."/>
            <person name="Gonoi T."/>
            <person name="Mikami Y."/>
        </authorList>
    </citation>
    <scope>NUCLEOTIDE SEQUENCE [LARGE SCALE GENOMIC DNA]</scope>
    <source>
        <strain evidence="8">NBRC 107697</strain>
    </source>
</reference>
<feature type="domain" description="RDD" evidence="6">
    <location>
        <begin position="36"/>
        <end position="165"/>
    </location>
</feature>
<dbReference type="Proteomes" id="UP000444980">
    <property type="component" value="Unassembled WGS sequence"/>
</dbReference>
<dbReference type="InterPro" id="IPR010432">
    <property type="entry name" value="RDD"/>
</dbReference>
<evidence type="ECO:0000256" key="2">
    <source>
        <dbReference type="ARBA" id="ARBA00022692"/>
    </source>
</evidence>
<dbReference type="OrthoDB" id="9787732at2"/>
<feature type="transmembrane region" description="Helical" evidence="5">
    <location>
        <begin position="75"/>
        <end position="96"/>
    </location>
</feature>
<feature type="transmembrane region" description="Helical" evidence="5">
    <location>
        <begin position="42"/>
        <end position="63"/>
    </location>
</feature>
<comment type="caution">
    <text evidence="7">The sequence shown here is derived from an EMBL/GenBank/DDBJ whole genome shotgun (WGS) entry which is preliminary data.</text>
</comment>
<evidence type="ECO:0000259" key="6">
    <source>
        <dbReference type="Pfam" id="PF06271"/>
    </source>
</evidence>
<keyword evidence="4 5" id="KW-0472">Membrane</keyword>
<dbReference type="PANTHER" id="PTHR38480:SF1">
    <property type="entry name" value="SLR0254 PROTEIN"/>
    <property type="match status" value="1"/>
</dbReference>
<name>A0A7M3SU01_9ACTN</name>
<dbReference type="EMBL" id="BJOU01000001">
    <property type="protein sequence ID" value="GED96125.1"/>
    <property type="molecule type" value="Genomic_DNA"/>
</dbReference>
<dbReference type="GO" id="GO:0016020">
    <property type="term" value="C:membrane"/>
    <property type="evidence" value="ECO:0007669"/>
    <property type="project" value="UniProtKB-SubCell"/>
</dbReference>
<evidence type="ECO:0000313" key="8">
    <source>
        <dbReference type="Proteomes" id="UP000444980"/>
    </source>
</evidence>
<evidence type="ECO:0000256" key="4">
    <source>
        <dbReference type="ARBA" id="ARBA00023136"/>
    </source>
</evidence>
<dbReference type="Pfam" id="PF06271">
    <property type="entry name" value="RDD"/>
    <property type="match status" value="1"/>
</dbReference>
<organism evidence="7 8">
    <name type="scientific">Gordonia crocea</name>
    <dbReference type="NCBI Taxonomy" id="589162"/>
    <lineage>
        <taxon>Bacteria</taxon>
        <taxon>Bacillati</taxon>
        <taxon>Actinomycetota</taxon>
        <taxon>Actinomycetes</taxon>
        <taxon>Mycobacteriales</taxon>
        <taxon>Gordoniaceae</taxon>
        <taxon>Gordonia</taxon>
    </lineage>
</organism>
<protein>
    <recommendedName>
        <fullName evidence="6">RDD domain-containing protein</fullName>
    </recommendedName>
</protein>
<accession>A0A7M3SU01</accession>
<feature type="transmembrane region" description="Helical" evidence="5">
    <location>
        <begin position="127"/>
        <end position="152"/>
    </location>
</feature>
<sequence>MRPLPPPVAPSHSGTRGVGRDDFVSGEAVALDLPSANIGLRVLSGVLDVMVGWALFVLGLIGFSKLLEKVKLDEALANGLFTSWFVLVLIALPFVVETATRGKSLGHLALGLRTVNDDAGLITARQAFARALVGVVELYLLFGIPALITAAVSSKGKRLGDLIAGTYVIRDRRAAPPARHVAMPPTLSEWAATADLAPMPANLSNGIRGFLDRYASFTPQAQAVTGQQLMARALGYVSPAPPSTASPLEVLAAISAERYQRDAKRIARNQKLQEALFSSAR</sequence>
<evidence type="ECO:0000256" key="1">
    <source>
        <dbReference type="ARBA" id="ARBA00004141"/>
    </source>
</evidence>
<keyword evidence="2 5" id="KW-0812">Transmembrane</keyword>
<comment type="subcellular location">
    <subcellularLocation>
        <location evidence="1">Membrane</location>
        <topology evidence="1">Multi-pass membrane protein</topology>
    </subcellularLocation>
</comment>
<evidence type="ECO:0000313" key="7">
    <source>
        <dbReference type="EMBL" id="GED96125.1"/>
    </source>
</evidence>
<dbReference type="PANTHER" id="PTHR38480">
    <property type="entry name" value="SLR0254 PROTEIN"/>
    <property type="match status" value="1"/>
</dbReference>
<evidence type="ECO:0000256" key="5">
    <source>
        <dbReference type="SAM" id="Phobius"/>
    </source>
</evidence>
<keyword evidence="8" id="KW-1185">Reference proteome</keyword>
<gene>
    <name evidence="7" type="ORF">nbrc107697_01640</name>
</gene>